<evidence type="ECO:0000256" key="1">
    <source>
        <dbReference type="ARBA" id="ARBA00022801"/>
    </source>
</evidence>
<dbReference type="SUPFAM" id="SSF52540">
    <property type="entry name" value="P-loop containing nucleoside triphosphate hydrolases"/>
    <property type="match status" value="1"/>
</dbReference>
<keyword evidence="2" id="KW-0347">Helicase</keyword>
<dbReference type="RefSeq" id="WP_280818718.1">
    <property type="nucleotide sequence ID" value="NZ_JAAVJS010000448.1"/>
</dbReference>
<name>A0ABX1DGT9_9FLAO</name>
<evidence type="ECO:0000256" key="2">
    <source>
        <dbReference type="ARBA" id="ARBA00022806"/>
    </source>
</evidence>
<accession>A0ABX1DGT9</accession>
<dbReference type="Gene3D" id="3.40.50.300">
    <property type="entry name" value="P-loop containing nucleotide triphosphate hydrolases"/>
    <property type="match status" value="2"/>
</dbReference>
<dbReference type="PANTHER" id="PTHR47964">
    <property type="entry name" value="ATP-DEPENDENT DNA HELICASE HOMOLOG RECG, CHLOROPLASTIC"/>
    <property type="match status" value="1"/>
</dbReference>
<feature type="non-terminal residue" evidence="4">
    <location>
        <position position="124"/>
    </location>
</feature>
<dbReference type="Pfam" id="PF00271">
    <property type="entry name" value="Helicase_C"/>
    <property type="match status" value="1"/>
</dbReference>
<evidence type="ECO:0000313" key="4">
    <source>
        <dbReference type="EMBL" id="NJX17277.1"/>
    </source>
</evidence>
<protein>
    <submittedName>
        <fullName evidence="4">Transcription-repair coupling factor</fullName>
    </submittedName>
</protein>
<feature type="domain" description="Helicase C-terminal" evidence="3">
    <location>
        <begin position="21"/>
        <end position="124"/>
    </location>
</feature>
<reference evidence="4 5" key="1">
    <citation type="submission" date="2020-03" db="EMBL/GenBank/DDBJ databases">
        <title>Tamlana sp. nov, isolated from XXX.</title>
        <authorList>
            <person name="Cao W.R."/>
        </authorList>
    </citation>
    <scope>NUCLEOTIDE SEQUENCE [LARGE SCALE GENOMIC DNA]</scope>
    <source>
        <strain evidence="4 5">HST1-43</strain>
    </source>
</reference>
<proteinExistence type="predicted"/>
<keyword evidence="2" id="KW-0547">Nucleotide-binding</keyword>
<keyword evidence="1" id="KW-0378">Hydrolase</keyword>
<comment type="caution">
    <text evidence="4">The sequence shown here is derived from an EMBL/GenBank/DDBJ whole genome shotgun (WGS) entry which is preliminary data.</text>
</comment>
<dbReference type="InterPro" id="IPR027417">
    <property type="entry name" value="P-loop_NTPase"/>
</dbReference>
<dbReference type="InterPro" id="IPR001650">
    <property type="entry name" value="Helicase_C-like"/>
</dbReference>
<dbReference type="EMBL" id="JAAVJS010000448">
    <property type="protein sequence ID" value="NJX17277.1"/>
    <property type="molecule type" value="Genomic_DNA"/>
</dbReference>
<evidence type="ECO:0000313" key="5">
    <source>
        <dbReference type="Proteomes" id="UP000760545"/>
    </source>
</evidence>
<evidence type="ECO:0000259" key="3">
    <source>
        <dbReference type="PROSITE" id="PS51194"/>
    </source>
</evidence>
<dbReference type="PROSITE" id="PS51194">
    <property type="entry name" value="HELICASE_CTER"/>
    <property type="match status" value="1"/>
</dbReference>
<feature type="non-terminal residue" evidence="4">
    <location>
        <position position="1"/>
    </location>
</feature>
<keyword evidence="2" id="KW-0067">ATP-binding</keyword>
<sequence>FSLMAARDLSTITTPPPNRYPIESHVIRFSEETIRDAISYEIQRGGQIFFIHNRVENIKEVAGMIQRLVPDAKIGIGHGQMEGKKLEQLMLRFMNGEFDVLVSTTIVESGLDVPNANTIFINNA</sequence>
<dbReference type="Proteomes" id="UP000760545">
    <property type="component" value="Unassembled WGS sequence"/>
</dbReference>
<dbReference type="PANTHER" id="PTHR47964:SF1">
    <property type="entry name" value="ATP-DEPENDENT DNA HELICASE HOMOLOG RECG, CHLOROPLASTIC"/>
    <property type="match status" value="1"/>
</dbReference>
<keyword evidence="5" id="KW-1185">Reference proteome</keyword>
<gene>
    <name evidence="4" type="ORF">HC176_17540</name>
</gene>
<organism evidence="4 5">
    <name type="scientific">Tamlana crocina</name>
    <dbReference type="NCBI Taxonomy" id="393006"/>
    <lineage>
        <taxon>Bacteria</taxon>
        <taxon>Pseudomonadati</taxon>
        <taxon>Bacteroidota</taxon>
        <taxon>Flavobacteriia</taxon>
        <taxon>Flavobacteriales</taxon>
        <taxon>Flavobacteriaceae</taxon>
        <taxon>Tamlana</taxon>
    </lineage>
</organism>
<dbReference type="InterPro" id="IPR047112">
    <property type="entry name" value="RecG/Mfd"/>
</dbReference>